<reference evidence="6" key="1">
    <citation type="journal article" date="2015" name="PeerJ">
        <title>First genomic representation of candidate bacterial phylum KSB3 points to enhanced environmental sensing as a trigger of wastewater bulking.</title>
        <authorList>
            <person name="Sekiguchi Y."/>
            <person name="Ohashi A."/>
            <person name="Parks D.H."/>
            <person name="Yamauchi T."/>
            <person name="Tyson G.W."/>
            <person name="Hugenholtz P."/>
        </authorList>
    </citation>
    <scope>NUCLEOTIDE SEQUENCE [LARGE SCALE GENOMIC DNA]</scope>
</reference>
<evidence type="ECO:0000256" key="5">
    <source>
        <dbReference type="ARBA" id="ARBA00048204"/>
    </source>
</evidence>
<evidence type="ECO:0000313" key="6">
    <source>
        <dbReference type="EMBL" id="GAK48845.1"/>
    </source>
</evidence>
<gene>
    <name evidence="6" type="ORF">U14_00056</name>
</gene>
<comment type="catalytic activity">
    <reaction evidence="5">
        <text>queuosine 5'-phosphate + H2O = queuine + D-ribose 5-phosphate</text>
        <dbReference type="Rhea" id="RHEA:75387"/>
        <dbReference type="ChEBI" id="CHEBI:15377"/>
        <dbReference type="ChEBI" id="CHEBI:17433"/>
        <dbReference type="ChEBI" id="CHEBI:78346"/>
        <dbReference type="ChEBI" id="CHEBI:194371"/>
    </reaction>
    <physiologicalReaction direction="left-to-right" evidence="5">
        <dbReference type="Rhea" id="RHEA:75388"/>
    </physiologicalReaction>
</comment>
<keyword evidence="7" id="KW-1185">Reference proteome</keyword>
<sequence length="315" mass="36109">MTERLPVLESTRFVVEQSQHVTINRDAARRMLLNGFVTPPAWYPDLHIADPDWILVLDALNFCFWADSGKPKWCIEYKGESLSGYWALAASLKRATEEGVPLTNAEFLATISSKTVEKIFRGQEQIPLFQKRVDHLREIGKTLLERYDGTFVNALQEANRSAVKLVNDVVTNFPCFNDIAQYNGRTVYFYKRAQLLAADLYGAFEGQGYGAFDDLNELTIFADYKLPQVLRHHRVLEYDDDLANMVDNYIHCAPGSPEEVEIRAATIQAVEFMRQSLTNGHGSIPAFKLDWWLWTLGQDDAVREKPYHRTLTVFY</sequence>
<evidence type="ECO:0000313" key="7">
    <source>
        <dbReference type="Proteomes" id="UP000030700"/>
    </source>
</evidence>
<evidence type="ECO:0000256" key="3">
    <source>
        <dbReference type="ARBA" id="ARBA00035306"/>
    </source>
</evidence>
<name>A0A0S6VP80_9BACT</name>
<dbReference type="Pfam" id="PF10343">
    <property type="entry name" value="Q_salvage"/>
    <property type="match status" value="1"/>
</dbReference>
<protein>
    <recommendedName>
        <fullName evidence="3">Queuosine 5'-phosphate N-glycosylase/hydrolase</fullName>
    </recommendedName>
    <alternativeName>
        <fullName evidence="4">Queuosine-nucleotide N-glycosylase/hydrolase</fullName>
    </alternativeName>
</protein>
<organism evidence="6">
    <name type="scientific">Candidatus Moduliflexus flocculans</name>
    <dbReference type="NCBI Taxonomy" id="1499966"/>
    <lineage>
        <taxon>Bacteria</taxon>
        <taxon>Candidatus Moduliflexota</taxon>
        <taxon>Candidatus Moduliflexia</taxon>
        <taxon>Candidatus Moduliflexales</taxon>
        <taxon>Candidatus Moduliflexaceae</taxon>
    </lineage>
</organism>
<evidence type="ECO:0000256" key="2">
    <source>
        <dbReference type="ARBA" id="ARBA00035119"/>
    </source>
</evidence>
<dbReference type="PANTHER" id="PTHR21314:SF0">
    <property type="entry name" value="QUEUOSINE 5'-PHOSPHATE N-GLYCOSYLASE_HYDROLASE"/>
    <property type="match status" value="1"/>
</dbReference>
<dbReference type="GO" id="GO:0006400">
    <property type="term" value="P:tRNA modification"/>
    <property type="evidence" value="ECO:0007669"/>
    <property type="project" value="TreeGrafter"/>
</dbReference>
<dbReference type="GO" id="GO:0016787">
    <property type="term" value="F:hydrolase activity"/>
    <property type="evidence" value="ECO:0007669"/>
    <property type="project" value="UniProtKB-KW"/>
</dbReference>
<evidence type="ECO:0000256" key="4">
    <source>
        <dbReference type="ARBA" id="ARBA00035393"/>
    </source>
</evidence>
<dbReference type="EMBL" id="DF820455">
    <property type="protein sequence ID" value="GAK48845.1"/>
    <property type="molecule type" value="Genomic_DNA"/>
</dbReference>
<accession>A0A0S6VP80</accession>
<dbReference type="Proteomes" id="UP000030700">
    <property type="component" value="Unassembled WGS sequence"/>
</dbReference>
<dbReference type="PANTHER" id="PTHR21314">
    <property type="entry name" value="QUEUOSINE 5'-PHOSPHATE N-GLYCOSYLASE_HYDROLASE-RELATED"/>
    <property type="match status" value="1"/>
</dbReference>
<dbReference type="InterPro" id="IPR019438">
    <property type="entry name" value="Q_salvage"/>
</dbReference>
<dbReference type="HOGENOM" id="CLU_036001_2_1_0"/>
<comment type="similarity">
    <text evidence="2">Belongs to the QNG1 protein family.</text>
</comment>
<proteinExistence type="inferred from homology"/>
<dbReference type="AlphaFoldDB" id="A0A0S6VP80"/>
<keyword evidence="1" id="KW-0378">Hydrolase</keyword>
<dbReference type="STRING" id="1499966.U14_00056"/>
<evidence type="ECO:0000256" key="1">
    <source>
        <dbReference type="ARBA" id="ARBA00022801"/>
    </source>
</evidence>